<dbReference type="InterPro" id="IPR023267">
    <property type="entry name" value="RCMT"/>
</dbReference>
<dbReference type="CDD" id="cd02440">
    <property type="entry name" value="AdoMet_MTases"/>
    <property type="match status" value="1"/>
</dbReference>
<dbReference type="GO" id="GO:0008649">
    <property type="term" value="F:rRNA methyltransferase activity"/>
    <property type="evidence" value="ECO:0007669"/>
    <property type="project" value="InterPro"/>
</dbReference>
<dbReference type="InterPro" id="IPR029063">
    <property type="entry name" value="SAM-dependent_MTases_sf"/>
</dbReference>
<feature type="active site" description="Nucleophile" evidence="14">
    <location>
        <position position="378"/>
    </location>
</feature>
<evidence type="ECO:0000256" key="3">
    <source>
        <dbReference type="ARBA" id="ARBA00007494"/>
    </source>
</evidence>
<keyword evidence="8 14" id="KW-0808">Transferase</keyword>
<evidence type="ECO:0000256" key="13">
    <source>
        <dbReference type="ARBA" id="ARBA00047283"/>
    </source>
</evidence>
<evidence type="ECO:0000256" key="7">
    <source>
        <dbReference type="ARBA" id="ARBA00022603"/>
    </source>
</evidence>
<evidence type="ECO:0000256" key="4">
    <source>
        <dbReference type="ARBA" id="ARBA00012140"/>
    </source>
</evidence>
<dbReference type="SUPFAM" id="SSF53335">
    <property type="entry name" value="S-adenosyl-L-methionine-dependent methyltransferases"/>
    <property type="match status" value="1"/>
</dbReference>
<dbReference type="Pfam" id="PF01189">
    <property type="entry name" value="Methyltr_RsmB-F"/>
    <property type="match status" value="1"/>
</dbReference>
<dbReference type="STRING" id="1423815.FC27_GL000083"/>
<comment type="caution">
    <text evidence="16">The sequence shown here is derived from an EMBL/GenBank/DDBJ whole genome shotgun (WGS) entry which is preliminary data.</text>
</comment>
<comment type="catalytic activity">
    <reaction evidence="13">
        <text>cytidine(967) in 16S rRNA + S-adenosyl-L-methionine = 5-methylcytidine(967) in 16S rRNA + S-adenosyl-L-homocysteine + H(+)</text>
        <dbReference type="Rhea" id="RHEA:42748"/>
        <dbReference type="Rhea" id="RHEA-COMP:10219"/>
        <dbReference type="Rhea" id="RHEA-COMP:10220"/>
        <dbReference type="ChEBI" id="CHEBI:15378"/>
        <dbReference type="ChEBI" id="CHEBI:57856"/>
        <dbReference type="ChEBI" id="CHEBI:59789"/>
        <dbReference type="ChEBI" id="CHEBI:74483"/>
        <dbReference type="ChEBI" id="CHEBI:82748"/>
        <dbReference type="EC" id="2.1.1.176"/>
    </reaction>
</comment>
<dbReference type="NCBIfam" id="NF011494">
    <property type="entry name" value="PRK14902.1"/>
    <property type="match status" value="1"/>
</dbReference>
<accession>A0A0R1SPX4</accession>
<evidence type="ECO:0000259" key="15">
    <source>
        <dbReference type="PROSITE" id="PS51686"/>
    </source>
</evidence>
<keyword evidence="6" id="KW-0698">rRNA processing</keyword>
<feature type="binding site" evidence="14">
    <location>
        <position position="278"/>
    </location>
    <ligand>
        <name>S-adenosyl-L-methionine</name>
        <dbReference type="ChEBI" id="CHEBI:59789"/>
    </ligand>
</feature>
<dbReference type="eggNOG" id="COG0781">
    <property type="taxonomic scope" value="Bacteria"/>
</dbReference>
<evidence type="ECO:0000313" key="16">
    <source>
        <dbReference type="EMBL" id="KRL68387.1"/>
    </source>
</evidence>
<dbReference type="InterPro" id="IPR006027">
    <property type="entry name" value="NusB_RsmB_TIM44"/>
</dbReference>
<keyword evidence="17" id="KW-1185">Reference proteome</keyword>
<evidence type="ECO:0000256" key="14">
    <source>
        <dbReference type="PROSITE-ProRule" id="PRU01023"/>
    </source>
</evidence>
<dbReference type="Pfam" id="PF01029">
    <property type="entry name" value="NusB"/>
    <property type="match status" value="1"/>
</dbReference>
<dbReference type="PRINTS" id="PR02008">
    <property type="entry name" value="RCMTFAMILY"/>
</dbReference>
<comment type="function">
    <text evidence="1">Specifically methylates the cytosine at position 967 (m5C967) of 16S rRNA.</text>
</comment>
<keyword evidence="9 14" id="KW-0949">S-adenosyl-L-methionine</keyword>
<evidence type="ECO:0000256" key="1">
    <source>
        <dbReference type="ARBA" id="ARBA00002724"/>
    </source>
</evidence>
<dbReference type="Gene3D" id="3.40.50.150">
    <property type="entry name" value="Vaccinia Virus protein VP39"/>
    <property type="match status" value="1"/>
</dbReference>
<dbReference type="OrthoDB" id="9810297at2"/>
<proteinExistence type="inferred from homology"/>
<evidence type="ECO:0000313" key="17">
    <source>
        <dbReference type="Proteomes" id="UP000051647"/>
    </source>
</evidence>
<dbReference type="GO" id="GO:0005737">
    <property type="term" value="C:cytoplasm"/>
    <property type="evidence" value="ECO:0007669"/>
    <property type="project" value="UniProtKB-SubCell"/>
</dbReference>
<dbReference type="SUPFAM" id="SSF48013">
    <property type="entry name" value="NusB-like"/>
    <property type="match status" value="1"/>
</dbReference>
<dbReference type="FunFam" id="1.10.940.10:FF:000006">
    <property type="entry name" value="16S rRNA (Cytosine(967)-C(5))-methyltransferase RsmB"/>
    <property type="match status" value="1"/>
</dbReference>
<keyword evidence="7 14" id="KW-0489">Methyltransferase</keyword>
<name>A0A0R1SPX4_9LACO</name>
<organism evidence="16 17">
    <name type="scientific">Companilactobacillus versmoldensis DSM 14857 = KCTC 3814</name>
    <dbReference type="NCBI Taxonomy" id="1423815"/>
    <lineage>
        <taxon>Bacteria</taxon>
        <taxon>Bacillati</taxon>
        <taxon>Bacillota</taxon>
        <taxon>Bacilli</taxon>
        <taxon>Lactobacillales</taxon>
        <taxon>Lactobacillaceae</taxon>
        <taxon>Companilactobacillus</taxon>
    </lineage>
</organism>
<evidence type="ECO:0000256" key="9">
    <source>
        <dbReference type="ARBA" id="ARBA00022691"/>
    </source>
</evidence>
<sequence>MNNSRALAVEVLLKVLRNKAYSNIEINNVLKKSDLSNADSRLMTNIVYGVLQHRYVLEYQIKPYIQDKKVEQWVMILLMTAVYQMQYLDKVPEHAIFNESVEIAKANGNKGVGNFVTAVLRNYQRHGFQELPKGNSSHALSLRYSTPIWLVDLLIQQQGMNKAKSVLESINQASDISIRVNTNKISVSDLSEKLSSQGFDMKPSQISAVGLTCPHGNLVDTEEFRQGLFTIQDESSMTVAPALNLKDDELVLDSCAAPGGKTTHIASYLTNGSVMGLDIHKPKTKLIQENSQRLGYEDIIKTKALDARKAKDAFEPNSFDKILVDAPCSGLGLIRRKPELRYFRKPEDLLDLQKIQLQILNSLTTLLKPNGIMVFSTCTFDAEENEDVVMKFLQSNNDFEVIPVKHEQELDKNVHDGVLKLLPDDYFTDGFFIAAFRKKQ</sequence>
<dbReference type="InterPro" id="IPR054728">
    <property type="entry name" value="RsmB-like_ferredoxin"/>
</dbReference>
<comment type="similarity">
    <text evidence="3 14">Belongs to the class I-like SAM-binding methyltransferase superfamily. RsmB/NOP family.</text>
</comment>
<evidence type="ECO:0000256" key="6">
    <source>
        <dbReference type="ARBA" id="ARBA00022552"/>
    </source>
</evidence>
<dbReference type="GO" id="GO:0006355">
    <property type="term" value="P:regulation of DNA-templated transcription"/>
    <property type="evidence" value="ECO:0007669"/>
    <property type="project" value="InterPro"/>
</dbReference>
<dbReference type="FunFam" id="3.40.50.150:FF:000022">
    <property type="entry name" value="Ribosomal RNA small subunit methyltransferase B"/>
    <property type="match status" value="1"/>
</dbReference>
<dbReference type="InterPro" id="IPR049560">
    <property type="entry name" value="MeTrfase_RsmB-F_NOP2_cat"/>
</dbReference>
<feature type="binding site" evidence="14">
    <location>
        <position position="306"/>
    </location>
    <ligand>
        <name>S-adenosyl-L-methionine</name>
        <dbReference type="ChEBI" id="CHEBI:59789"/>
    </ligand>
</feature>
<dbReference type="Gene3D" id="1.10.940.10">
    <property type="entry name" value="NusB-like"/>
    <property type="match status" value="1"/>
</dbReference>
<dbReference type="AlphaFoldDB" id="A0A0R1SPX4"/>
<gene>
    <name evidence="16" type="ORF">FC27_GL000083</name>
</gene>
<evidence type="ECO:0000256" key="5">
    <source>
        <dbReference type="ARBA" id="ARBA00022490"/>
    </source>
</evidence>
<dbReference type="PATRIC" id="fig|1423815.3.peg.84"/>
<keyword evidence="10 14" id="KW-0694">RNA-binding</keyword>
<dbReference type="eggNOG" id="COG0144">
    <property type="taxonomic scope" value="Bacteria"/>
</dbReference>
<dbReference type="EC" id="2.1.1.176" evidence="4"/>
<dbReference type="Pfam" id="PF22458">
    <property type="entry name" value="RsmF-B_ferredox"/>
    <property type="match status" value="1"/>
</dbReference>
<keyword evidence="5" id="KW-0963">Cytoplasm</keyword>
<evidence type="ECO:0000256" key="11">
    <source>
        <dbReference type="ARBA" id="ARBA00030399"/>
    </source>
</evidence>
<feature type="domain" description="SAM-dependent MTase RsmB/NOP-type" evidence="15">
    <location>
        <begin position="166"/>
        <end position="439"/>
    </location>
</feature>
<dbReference type="PROSITE" id="PS51686">
    <property type="entry name" value="SAM_MT_RSMB_NOP"/>
    <property type="match status" value="1"/>
</dbReference>
<feature type="binding site" evidence="14">
    <location>
        <begin position="255"/>
        <end position="261"/>
    </location>
    <ligand>
        <name>S-adenosyl-L-methionine</name>
        <dbReference type="ChEBI" id="CHEBI:59789"/>
    </ligand>
</feature>
<evidence type="ECO:0000256" key="12">
    <source>
        <dbReference type="ARBA" id="ARBA00031088"/>
    </source>
</evidence>
<dbReference type="InterPro" id="IPR001678">
    <property type="entry name" value="MeTrfase_RsmB-F_NOP2_dom"/>
</dbReference>
<dbReference type="InterPro" id="IPR035926">
    <property type="entry name" value="NusB-like_sf"/>
</dbReference>
<dbReference type="InterPro" id="IPR004573">
    <property type="entry name" value="rRNA_ssu_MeTfrase_B"/>
</dbReference>
<evidence type="ECO:0000256" key="8">
    <source>
        <dbReference type="ARBA" id="ARBA00022679"/>
    </source>
</evidence>
<evidence type="ECO:0000256" key="10">
    <source>
        <dbReference type="ARBA" id="ARBA00022884"/>
    </source>
</evidence>
<dbReference type="RefSeq" id="WP_010623667.1">
    <property type="nucleotide sequence ID" value="NZ_AZFA01000001.1"/>
</dbReference>
<evidence type="ECO:0000256" key="2">
    <source>
        <dbReference type="ARBA" id="ARBA00004496"/>
    </source>
</evidence>
<dbReference type="PANTHER" id="PTHR22807:SF53">
    <property type="entry name" value="RIBOSOMAL RNA SMALL SUBUNIT METHYLTRANSFERASE B-RELATED"/>
    <property type="match status" value="1"/>
</dbReference>
<dbReference type="EMBL" id="AZFA01000001">
    <property type="protein sequence ID" value="KRL68387.1"/>
    <property type="molecule type" value="Genomic_DNA"/>
</dbReference>
<dbReference type="Proteomes" id="UP000051647">
    <property type="component" value="Unassembled WGS sequence"/>
</dbReference>
<feature type="binding site" evidence="14">
    <location>
        <position position="325"/>
    </location>
    <ligand>
        <name>S-adenosyl-L-methionine</name>
        <dbReference type="ChEBI" id="CHEBI:59789"/>
    </ligand>
</feature>
<dbReference type="Gene3D" id="3.30.70.1170">
    <property type="entry name" value="Sun protein, domain 3"/>
    <property type="match status" value="1"/>
</dbReference>
<dbReference type="InterPro" id="IPR018314">
    <property type="entry name" value="RsmB/NOL1/NOP2-like_CS"/>
</dbReference>
<dbReference type="PANTHER" id="PTHR22807">
    <property type="entry name" value="NOP2 YEAST -RELATED NOL1/NOP2/FMU SUN DOMAIN-CONTAINING"/>
    <property type="match status" value="1"/>
</dbReference>
<dbReference type="GO" id="GO:0003723">
    <property type="term" value="F:RNA binding"/>
    <property type="evidence" value="ECO:0007669"/>
    <property type="project" value="UniProtKB-UniRule"/>
</dbReference>
<comment type="subcellular location">
    <subcellularLocation>
        <location evidence="2">Cytoplasm</location>
    </subcellularLocation>
</comment>
<reference evidence="16 17" key="1">
    <citation type="journal article" date="2015" name="Genome Announc.">
        <title>Expanding the biotechnology potential of lactobacilli through comparative genomics of 213 strains and associated genera.</title>
        <authorList>
            <person name="Sun Z."/>
            <person name="Harris H.M."/>
            <person name="McCann A."/>
            <person name="Guo C."/>
            <person name="Argimon S."/>
            <person name="Zhang W."/>
            <person name="Yang X."/>
            <person name="Jeffery I.B."/>
            <person name="Cooney J.C."/>
            <person name="Kagawa T.F."/>
            <person name="Liu W."/>
            <person name="Song Y."/>
            <person name="Salvetti E."/>
            <person name="Wrobel A."/>
            <person name="Rasinkangas P."/>
            <person name="Parkhill J."/>
            <person name="Rea M.C."/>
            <person name="O'Sullivan O."/>
            <person name="Ritari J."/>
            <person name="Douillard F.P."/>
            <person name="Paul Ross R."/>
            <person name="Yang R."/>
            <person name="Briner A.E."/>
            <person name="Felis G.E."/>
            <person name="de Vos W.M."/>
            <person name="Barrangou R."/>
            <person name="Klaenhammer T.R."/>
            <person name="Caufield P.W."/>
            <person name="Cui Y."/>
            <person name="Zhang H."/>
            <person name="O'Toole P.W."/>
        </authorList>
    </citation>
    <scope>NUCLEOTIDE SEQUENCE [LARGE SCALE GENOMIC DNA]</scope>
    <source>
        <strain evidence="16 17">DSM 14857</strain>
    </source>
</reference>
<protein>
    <recommendedName>
        <fullName evidence="4">16S rRNA (cytosine(967)-C(5))-methyltransferase</fullName>
        <ecNumber evidence="4">2.1.1.176</ecNumber>
    </recommendedName>
    <alternativeName>
        <fullName evidence="11">16S rRNA m5C967 methyltransferase</fullName>
    </alternativeName>
    <alternativeName>
        <fullName evidence="12">rRNA (cytosine-C(5)-)-methyltransferase RsmB</fullName>
    </alternativeName>
</protein>
<dbReference type="NCBIfam" id="TIGR00563">
    <property type="entry name" value="rsmB"/>
    <property type="match status" value="1"/>
</dbReference>
<dbReference type="PROSITE" id="PS01153">
    <property type="entry name" value="NOL1_NOP2_SUN"/>
    <property type="match status" value="1"/>
</dbReference>